<dbReference type="Pfam" id="PF02618">
    <property type="entry name" value="YceG"/>
    <property type="match status" value="1"/>
</dbReference>
<name>A0A927C4M3_9GAMM</name>
<gene>
    <name evidence="7 8" type="primary">mltG</name>
    <name evidence="8" type="ORF">IB286_11720</name>
</gene>
<dbReference type="RefSeq" id="WP_190765742.1">
    <property type="nucleotide sequence ID" value="NZ_JACXLD010000006.1"/>
</dbReference>
<evidence type="ECO:0000256" key="2">
    <source>
        <dbReference type="ARBA" id="ARBA00022692"/>
    </source>
</evidence>
<feature type="site" description="Important for catalytic activity" evidence="7">
    <location>
        <position position="229"/>
    </location>
</feature>
<dbReference type="AlphaFoldDB" id="A0A927C4M3"/>
<keyword evidence="7" id="KW-0997">Cell inner membrane</keyword>
<dbReference type="HAMAP" id="MF_02065">
    <property type="entry name" value="MltG"/>
    <property type="match status" value="1"/>
</dbReference>
<dbReference type="NCBIfam" id="TIGR00247">
    <property type="entry name" value="endolytic transglycosylase MltG"/>
    <property type="match status" value="1"/>
</dbReference>
<evidence type="ECO:0000256" key="3">
    <source>
        <dbReference type="ARBA" id="ARBA00022989"/>
    </source>
</evidence>
<proteinExistence type="inferred from homology"/>
<keyword evidence="5 7" id="KW-0456">Lyase</keyword>
<dbReference type="GO" id="GO:0005886">
    <property type="term" value="C:plasma membrane"/>
    <property type="evidence" value="ECO:0007669"/>
    <property type="project" value="UniProtKB-UniRule"/>
</dbReference>
<keyword evidence="4 7" id="KW-0472">Membrane</keyword>
<dbReference type="InterPro" id="IPR003770">
    <property type="entry name" value="MLTG-like"/>
</dbReference>
<dbReference type="CDD" id="cd08010">
    <property type="entry name" value="MltG_like"/>
    <property type="match status" value="1"/>
</dbReference>
<evidence type="ECO:0000256" key="4">
    <source>
        <dbReference type="ARBA" id="ARBA00023136"/>
    </source>
</evidence>
<evidence type="ECO:0000256" key="1">
    <source>
        <dbReference type="ARBA" id="ARBA00022475"/>
    </source>
</evidence>
<keyword evidence="9" id="KW-1185">Reference proteome</keyword>
<dbReference type="EMBL" id="JACXLD010000006">
    <property type="protein sequence ID" value="MBD2859671.1"/>
    <property type="molecule type" value="Genomic_DNA"/>
</dbReference>
<organism evidence="8 9">
    <name type="scientific">Spongiibacter pelagi</name>
    <dbReference type="NCBI Taxonomy" id="2760804"/>
    <lineage>
        <taxon>Bacteria</taxon>
        <taxon>Pseudomonadati</taxon>
        <taxon>Pseudomonadota</taxon>
        <taxon>Gammaproteobacteria</taxon>
        <taxon>Cellvibrionales</taxon>
        <taxon>Spongiibacteraceae</taxon>
        <taxon>Spongiibacter</taxon>
    </lineage>
</organism>
<keyword evidence="1 7" id="KW-1003">Cell membrane</keyword>
<reference evidence="8" key="1">
    <citation type="submission" date="2020-09" db="EMBL/GenBank/DDBJ databases">
        <authorList>
            <person name="Yoon J.-W."/>
        </authorList>
    </citation>
    <scope>NUCLEOTIDE SEQUENCE</scope>
    <source>
        <strain evidence="8">KMU-158</strain>
    </source>
</reference>
<dbReference type="PANTHER" id="PTHR30518:SF2">
    <property type="entry name" value="ENDOLYTIC MUREIN TRANSGLYCOSYLASE"/>
    <property type="match status" value="1"/>
</dbReference>
<dbReference type="Gene3D" id="3.30.1490.480">
    <property type="entry name" value="Endolytic murein transglycosylase"/>
    <property type="match status" value="1"/>
</dbReference>
<sequence length="359" mass="40687">MFKAFRFFLTLLFPPLILALIGAWWLVSYLDTPLKLKQEHDLFQLNAGMGLSAVADKAAAEGLLEYPAALKIYARLQPEQALLRTGEYRLESGMTIREWLSKMQRGEVVSYQITLVEGWTLAQVIALLNANDKLQPVTNKNASDKTDLRADEGLWAQLGLQAPEVVFPEGWFFPDTYQFHRGENAVQLLRRAHERMQQILDEEWAARAPDLPYKNRYDALIMASIIEKETGLASEREQIAGVFVRRLQKKMRLQTDPTVIYGMGDSYKGNLRSADLRNANNPYNTYQHFQLPPTPIALPGREAIHAALHPAEGSALYFVARGDGSHQFSATLAEHQAAVRKYQITQRRQSYRSAPEANK</sequence>
<dbReference type="GO" id="GO:0008932">
    <property type="term" value="F:lytic endotransglycosylase activity"/>
    <property type="evidence" value="ECO:0007669"/>
    <property type="project" value="UniProtKB-UniRule"/>
</dbReference>
<evidence type="ECO:0000256" key="6">
    <source>
        <dbReference type="ARBA" id="ARBA00023316"/>
    </source>
</evidence>
<evidence type="ECO:0000313" key="8">
    <source>
        <dbReference type="EMBL" id="MBD2859671.1"/>
    </source>
</evidence>
<comment type="caution">
    <text evidence="8">The sequence shown here is derived from an EMBL/GenBank/DDBJ whole genome shotgun (WGS) entry which is preliminary data.</text>
</comment>
<evidence type="ECO:0000256" key="7">
    <source>
        <dbReference type="HAMAP-Rule" id="MF_02065"/>
    </source>
</evidence>
<protein>
    <recommendedName>
        <fullName evidence="7">Endolytic murein transglycosylase</fullName>
        <ecNumber evidence="7">4.2.2.29</ecNumber>
    </recommendedName>
    <alternativeName>
        <fullName evidence="7">Peptidoglycan lytic transglycosylase</fullName>
    </alternativeName>
    <alternativeName>
        <fullName evidence="7">Peptidoglycan polymerization terminase</fullName>
    </alternativeName>
</protein>
<evidence type="ECO:0000313" key="9">
    <source>
        <dbReference type="Proteomes" id="UP000610558"/>
    </source>
</evidence>
<dbReference type="GO" id="GO:0071555">
    <property type="term" value="P:cell wall organization"/>
    <property type="evidence" value="ECO:0007669"/>
    <property type="project" value="UniProtKB-KW"/>
</dbReference>
<dbReference type="PANTHER" id="PTHR30518">
    <property type="entry name" value="ENDOLYTIC MUREIN TRANSGLYCOSYLASE"/>
    <property type="match status" value="1"/>
</dbReference>
<accession>A0A927C4M3</accession>
<dbReference type="EC" id="4.2.2.29" evidence="7"/>
<dbReference type="GO" id="GO:0009252">
    <property type="term" value="P:peptidoglycan biosynthetic process"/>
    <property type="evidence" value="ECO:0007669"/>
    <property type="project" value="UniProtKB-UniRule"/>
</dbReference>
<dbReference type="Gene3D" id="3.30.160.60">
    <property type="entry name" value="Classic Zinc Finger"/>
    <property type="match status" value="1"/>
</dbReference>
<comment type="catalytic activity">
    <reaction evidence="7">
        <text>a peptidoglycan chain = a peptidoglycan chain with N-acetyl-1,6-anhydromuramyl-[peptide] at the reducing end + a peptidoglycan chain with N-acetylglucosamine at the non-reducing end.</text>
        <dbReference type="EC" id="4.2.2.29"/>
    </reaction>
</comment>
<keyword evidence="2 7" id="KW-0812">Transmembrane</keyword>
<comment type="similarity">
    <text evidence="7">Belongs to the transglycosylase MltG family.</text>
</comment>
<comment type="function">
    <text evidence="7">Functions as a peptidoglycan terminase that cleaves nascent peptidoglycan strands endolytically to terminate their elongation.</text>
</comment>
<evidence type="ECO:0000256" key="5">
    <source>
        <dbReference type="ARBA" id="ARBA00023239"/>
    </source>
</evidence>
<dbReference type="Proteomes" id="UP000610558">
    <property type="component" value="Unassembled WGS sequence"/>
</dbReference>
<keyword evidence="3 7" id="KW-1133">Transmembrane helix</keyword>
<keyword evidence="6 7" id="KW-0961">Cell wall biogenesis/degradation</keyword>